<dbReference type="InterPro" id="IPR027409">
    <property type="entry name" value="GroEL-like_apical_dom_sf"/>
</dbReference>
<dbReference type="NCBIfam" id="TIGR02342">
    <property type="entry name" value="chap_CCT_delta"/>
    <property type="match status" value="1"/>
</dbReference>
<dbReference type="SUPFAM" id="SSF54849">
    <property type="entry name" value="GroEL-intermediate domain like"/>
    <property type="match status" value="1"/>
</dbReference>
<dbReference type="AlphaFoldDB" id="A0AAW2Z0X3"/>
<evidence type="ECO:0000256" key="9">
    <source>
        <dbReference type="ARBA" id="ARBA00023186"/>
    </source>
</evidence>
<dbReference type="GO" id="GO:0051082">
    <property type="term" value="F:unfolded protein binding"/>
    <property type="evidence" value="ECO:0007669"/>
    <property type="project" value="InterPro"/>
</dbReference>
<comment type="function">
    <text evidence="10">Implicated in mitochondrial protein import and macromolecular assembly. May facilitate the correct folding of imported proteins. May also prevent misfolding and promote the refolding and proper assembly of unfolded polypeptides generated under stress conditions in the mitochondrial matrix.</text>
</comment>
<dbReference type="InterPro" id="IPR027413">
    <property type="entry name" value="GROEL-like_equatorial_sf"/>
</dbReference>
<evidence type="ECO:0000256" key="1">
    <source>
        <dbReference type="ARBA" id="ARBA00004496"/>
    </source>
</evidence>
<dbReference type="EMBL" id="JAOPGA020000925">
    <property type="protein sequence ID" value="KAL0483054.1"/>
    <property type="molecule type" value="Genomic_DNA"/>
</dbReference>
<keyword evidence="8" id="KW-0346">Stress response</keyword>
<dbReference type="GO" id="GO:0016887">
    <property type="term" value="F:ATP hydrolysis activity"/>
    <property type="evidence" value="ECO:0007669"/>
    <property type="project" value="InterPro"/>
</dbReference>
<feature type="compositionally biased region" description="Basic and acidic residues" evidence="13">
    <location>
        <begin position="21"/>
        <end position="36"/>
    </location>
</feature>
<sequence length="535" mass="58127">MSQTAATPAAPAKQASQYTRGNRETTTQDKTREGDVRTSNIVAAKGVTDVVRTSLGPRGMDKMLVMDNGEVVITNDGATILQKLQLVELSKAQDIEAGDGTTSVVVLAGSLLDATQKLMGRGIHPTVISDAFKLCIDKSREVLVAMSTPVDLNNKEEMVKAAQTSLSSKVVSQYSEFLAPLSVDAVLRVLPNLDATNVDLRDIHIVKKLGGLMEDTELVDGLVFSRSASKTAGGPTRIKNAKIALIQFCLSPPKTDMDNNIVVSDIEQVDRLIREERTYLLNMCKAIKKSGANVLLVQKSILRDATTEMSLHFLAKMNIMVVQDIERNEVEFISKTLNCKPIANIDSMKPEKLGSAEVVEEVSTGDGKIIKITGIPGKGKTVTALVRASNKLILDETDRSLHDALCVVRSLVKDRRIISGGSAPEVELSLQLSKYSRELQGAESYCVRAFAEALDIIPTTLAENAGLHPIAIVTELRNRHAKGEHNAGINVREGIISDMREINVIQPLLTTWSALSLATETVRMILKIDDIVEVR</sequence>
<keyword evidence="6 11" id="KW-0067">ATP-binding</keyword>
<comment type="caution">
    <text evidence="14">The sequence shown here is derived from an EMBL/GenBank/DDBJ whole genome shotgun (WGS) entry which is preliminary data.</text>
</comment>
<dbReference type="GO" id="GO:0140662">
    <property type="term" value="F:ATP-dependent protein folding chaperone"/>
    <property type="evidence" value="ECO:0007669"/>
    <property type="project" value="InterPro"/>
</dbReference>
<keyword evidence="9 11" id="KW-0143">Chaperone</keyword>
<evidence type="ECO:0000256" key="2">
    <source>
        <dbReference type="ARBA" id="ARBA00008020"/>
    </source>
</evidence>
<proteinExistence type="inferred from homology"/>
<evidence type="ECO:0000313" key="14">
    <source>
        <dbReference type="EMBL" id="KAL0483054.1"/>
    </source>
</evidence>
<protein>
    <recommendedName>
        <fullName evidence="3 12">T-complex protein 1 subunit delta</fullName>
    </recommendedName>
</protein>
<keyword evidence="15" id="KW-1185">Reference proteome</keyword>
<dbReference type="InterPro" id="IPR053374">
    <property type="entry name" value="TCP-1_chaperonin"/>
</dbReference>
<evidence type="ECO:0000256" key="10">
    <source>
        <dbReference type="ARBA" id="ARBA00025467"/>
    </source>
</evidence>
<reference evidence="14 15" key="1">
    <citation type="submission" date="2024-03" db="EMBL/GenBank/DDBJ databases">
        <title>The Acrasis kona genome and developmental transcriptomes reveal deep origins of eukaryotic multicellular pathways.</title>
        <authorList>
            <person name="Sheikh S."/>
            <person name="Fu C.-J."/>
            <person name="Brown M.W."/>
            <person name="Baldauf S.L."/>
        </authorList>
    </citation>
    <scope>NUCLEOTIDE SEQUENCE [LARGE SCALE GENOMIC DNA]</scope>
    <source>
        <strain evidence="14 15">ATCC MYA-3509</strain>
    </source>
</reference>
<dbReference type="GO" id="GO:0005524">
    <property type="term" value="F:ATP binding"/>
    <property type="evidence" value="ECO:0007669"/>
    <property type="project" value="UniProtKB-KW"/>
</dbReference>
<evidence type="ECO:0000256" key="6">
    <source>
        <dbReference type="ARBA" id="ARBA00022840"/>
    </source>
</evidence>
<dbReference type="InterPro" id="IPR027410">
    <property type="entry name" value="TCP-1-like_intermed_sf"/>
</dbReference>
<evidence type="ECO:0000256" key="3">
    <source>
        <dbReference type="ARBA" id="ARBA00016107"/>
    </source>
</evidence>
<dbReference type="Gene3D" id="3.30.260.10">
    <property type="entry name" value="TCP-1-like chaperonin intermediate domain"/>
    <property type="match status" value="1"/>
</dbReference>
<dbReference type="NCBIfam" id="NF041082">
    <property type="entry name" value="thermosome_alpha"/>
    <property type="match status" value="1"/>
</dbReference>
<dbReference type="Gene3D" id="1.10.560.10">
    <property type="entry name" value="GroEL-like equatorial domain"/>
    <property type="match status" value="1"/>
</dbReference>
<evidence type="ECO:0000256" key="5">
    <source>
        <dbReference type="ARBA" id="ARBA00022741"/>
    </source>
</evidence>
<dbReference type="Pfam" id="PF00118">
    <property type="entry name" value="Cpn60_TCP1"/>
    <property type="match status" value="1"/>
</dbReference>
<comment type="similarity">
    <text evidence="2 11">Belongs to the TCP-1 chaperonin family.</text>
</comment>
<dbReference type="SUPFAM" id="SSF52029">
    <property type="entry name" value="GroEL apical domain-like"/>
    <property type="match status" value="1"/>
</dbReference>
<comment type="subcellular location">
    <subcellularLocation>
        <location evidence="1">Cytoplasm</location>
    </subcellularLocation>
</comment>
<dbReference type="PROSITE" id="PS00750">
    <property type="entry name" value="TCP1_1"/>
    <property type="match status" value="1"/>
</dbReference>
<dbReference type="CDD" id="cd03338">
    <property type="entry name" value="TCP1_delta"/>
    <property type="match status" value="1"/>
</dbReference>
<gene>
    <name evidence="14" type="ORF">AKO1_014945</name>
</gene>
<feature type="compositionally biased region" description="Low complexity" evidence="13">
    <location>
        <begin position="1"/>
        <end position="16"/>
    </location>
</feature>
<keyword evidence="5 11" id="KW-0547">Nucleotide-binding</keyword>
<dbReference type="InterPro" id="IPR054827">
    <property type="entry name" value="thermosome_alpha"/>
</dbReference>
<dbReference type="PROSITE" id="PS00995">
    <property type="entry name" value="TCP1_3"/>
    <property type="match status" value="1"/>
</dbReference>
<dbReference type="InterPro" id="IPR002423">
    <property type="entry name" value="Cpn60/GroEL/TCP-1"/>
</dbReference>
<evidence type="ECO:0000256" key="8">
    <source>
        <dbReference type="ARBA" id="ARBA00023016"/>
    </source>
</evidence>
<evidence type="ECO:0000256" key="12">
    <source>
        <dbReference type="RuleBase" id="RU004192"/>
    </source>
</evidence>
<evidence type="ECO:0000256" key="4">
    <source>
        <dbReference type="ARBA" id="ARBA00022490"/>
    </source>
</evidence>
<dbReference type="NCBIfam" id="NF041083">
    <property type="entry name" value="thermosome_beta"/>
    <property type="match status" value="1"/>
</dbReference>
<dbReference type="InterPro" id="IPR012717">
    <property type="entry name" value="Chap_CCT_delta"/>
</dbReference>
<organism evidence="14 15">
    <name type="scientific">Acrasis kona</name>
    <dbReference type="NCBI Taxonomy" id="1008807"/>
    <lineage>
        <taxon>Eukaryota</taxon>
        <taxon>Discoba</taxon>
        <taxon>Heterolobosea</taxon>
        <taxon>Tetramitia</taxon>
        <taxon>Eutetramitia</taxon>
        <taxon>Acrasidae</taxon>
        <taxon>Acrasis</taxon>
    </lineage>
</organism>
<dbReference type="GO" id="GO:0005737">
    <property type="term" value="C:cytoplasm"/>
    <property type="evidence" value="ECO:0007669"/>
    <property type="project" value="UniProtKB-SubCell"/>
</dbReference>
<dbReference type="FunFam" id="3.50.7.10:FF:000010">
    <property type="entry name" value="T-complex protein 1 subunit delta"/>
    <property type="match status" value="1"/>
</dbReference>
<feature type="region of interest" description="Disordered" evidence="13">
    <location>
        <begin position="1"/>
        <end position="36"/>
    </location>
</feature>
<dbReference type="PRINTS" id="PR00304">
    <property type="entry name" value="TCOMPLEXTCP1"/>
</dbReference>
<dbReference type="InterPro" id="IPR017998">
    <property type="entry name" value="Chaperone_TCP-1"/>
</dbReference>
<evidence type="ECO:0000256" key="11">
    <source>
        <dbReference type="RuleBase" id="RU004187"/>
    </source>
</evidence>
<evidence type="ECO:0000256" key="7">
    <source>
        <dbReference type="ARBA" id="ARBA00022946"/>
    </source>
</evidence>
<evidence type="ECO:0000313" key="15">
    <source>
        <dbReference type="Proteomes" id="UP001431209"/>
    </source>
</evidence>
<dbReference type="InterPro" id="IPR002194">
    <property type="entry name" value="Chaperonin_TCP-1_CS"/>
</dbReference>
<accession>A0AAW2Z0X3</accession>
<keyword evidence="7" id="KW-0809">Transit peptide</keyword>
<dbReference type="PANTHER" id="PTHR11353">
    <property type="entry name" value="CHAPERONIN"/>
    <property type="match status" value="1"/>
</dbReference>
<evidence type="ECO:0000256" key="13">
    <source>
        <dbReference type="SAM" id="MobiDB-lite"/>
    </source>
</evidence>
<dbReference type="Proteomes" id="UP001431209">
    <property type="component" value="Unassembled WGS sequence"/>
</dbReference>
<dbReference type="Gene3D" id="3.50.7.10">
    <property type="entry name" value="GroEL"/>
    <property type="match status" value="1"/>
</dbReference>
<keyword evidence="4" id="KW-0963">Cytoplasm</keyword>
<dbReference type="SUPFAM" id="SSF48592">
    <property type="entry name" value="GroEL equatorial domain-like"/>
    <property type="match status" value="1"/>
</dbReference>
<name>A0AAW2Z0X3_9EUKA</name>